<name>D1PQ88_9FIRM</name>
<proteinExistence type="predicted"/>
<reference evidence="2" key="1">
    <citation type="submission" date="2009-12" db="EMBL/GenBank/DDBJ databases">
        <authorList>
            <person name="Weinstock G."/>
            <person name="Sodergren E."/>
            <person name="Clifton S."/>
            <person name="Fulton L."/>
            <person name="Fulton B."/>
            <person name="Courtney L."/>
            <person name="Fronick C."/>
            <person name="Harrison M."/>
            <person name="Strong C."/>
            <person name="Farmer C."/>
            <person name="Delahaunty K."/>
            <person name="Markovic C."/>
            <person name="Hall O."/>
            <person name="Minx P."/>
            <person name="Tomlinson C."/>
            <person name="Mitreva M."/>
            <person name="Nelson J."/>
            <person name="Hou S."/>
            <person name="Wollam A."/>
            <person name="Pepin K.H."/>
            <person name="Johnson M."/>
            <person name="Bhonagiri V."/>
            <person name="Nash W.E."/>
            <person name="Warren W."/>
            <person name="Chinwalla A."/>
            <person name="Mardis E.R."/>
            <person name="Wilson R.K."/>
        </authorList>
    </citation>
    <scope>NUCLEOTIDE SEQUENCE [LARGE SCALE GENOMIC DNA]</scope>
    <source>
        <strain evidence="2">DSM 15176</strain>
    </source>
</reference>
<gene>
    <name evidence="2" type="ORF">SUBVAR_06556</name>
</gene>
<dbReference type="EMBL" id="ACBY02000033">
    <property type="protein sequence ID" value="EFB75141.1"/>
    <property type="molecule type" value="Genomic_DNA"/>
</dbReference>
<organism evidence="2 3">
    <name type="scientific">Subdoligranulum variabile DSM 15176</name>
    <dbReference type="NCBI Taxonomy" id="411471"/>
    <lineage>
        <taxon>Bacteria</taxon>
        <taxon>Bacillati</taxon>
        <taxon>Bacillota</taxon>
        <taxon>Clostridia</taxon>
        <taxon>Eubacteriales</taxon>
        <taxon>Oscillospiraceae</taxon>
        <taxon>Subdoligranulum</taxon>
    </lineage>
</organism>
<dbReference type="HOGENOM" id="CLU_3030732_0_0_9"/>
<evidence type="ECO:0000313" key="2">
    <source>
        <dbReference type="EMBL" id="EFB75141.1"/>
    </source>
</evidence>
<evidence type="ECO:0000256" key="1">
    <source>
        <dbReference type="SAM" id="MobiDB-lite"/>
    </source>
</evidence>
<evidence type="ECO:0000313" key="3">
    <source>
        <dbReference type="Proteomes" id="UP000003438"/>
    </source>
</evidence>
<dbReference type="Proteomes" id="UP000003438">
    <property type="component" value="Unassembled WGS sequence"/>
</dbReference>
<dbReference type="STRING" id="411471.SUBVAR_06556"/>
<feature type="region of interest" description="Disordered" evidence="1">
    <location>
        <begin position="36"/>
        <end position="55"/>
    </location>
</feature>
<sequence>MKRVIPCCKKADDAKNRAIGFFIFLKQNRSNGETNLLYTKGTSTEDGDADKEVIP</sequence>
<accession>D1PQ88</accession>
<keyword evidence="3" id="KW-1185">Reference proteome</keyword>
<dbReference type="AlphaFoldDB" id="D1PQ88"/>
<comment type="caution">
    <text evidence="2">The sequence shown here is derived from an EMBL/GenBank/DDBJ whole genome shotgun (WGS) entry which is preliminary data.</text>
</comment>
<protein>
    <submittedName>
        <fullName evidence="2">Uncharacterized protein</fullName>
    </submittedName>
</protein>